<dbReference type="CDD" id="cd06071">
    <property type="entry name" value="Beach"/>
    <property type="match status" value="1"/>
</dbReference>
<dbReference type="Pfam" id="PF02138">
    <property type="entry name" value="Beach"/>
    <property type="match status" value="1"/>
</dbReference>
<evidence type="ECO:0000256" key="4">
    <source>
        <dbReference type="ARBA" id="ARBA00073334"/>
    </source>
</evidence>
<dbReference type="PANTHER" id="PTHR13743:SF123">
    <property type="entry name" value="PROTEIN FAN"/>
    <property type="match status" value="1"/>
</dbReference>
<evidence type="ECO:0000256" key="3">
    <source>
        <dbReference type="ARBA" id="ARBA00054699"/>
    </source>
</evidence>
<dbReference type="SUPFAM" id="SSF50729">
    <property type="entry name" value="PH domain-like"/>
    <property type="match status" value="1"/>
</dbReference>
<dbReference type="GO" id="GO:0005770">
    <property type="term" value="C:late endosome"/>
    <property type="evidence" value="ECO:0007669"/>
    <property type="project" value="EnsemblFungi"/>
</dbReference>
<keyword evidence="8" id="KW-1185">Reference proteome</keyword>
<sequence>MCESTSCNIYILKSSINAMSFDDKTENQSVTMNVSIERLVTLLDRLLDLQTEAGTHESKTSSLYGLLSKFPLDGNAQGSIRDYVELEISQRFLNLKSTDRNFLLDAEAWEHLATFDYEQNEIIYSVVLQVIISLMNNSLINKQVVANEVNIKELIKGKIEQTTNDLVSGGLIELYYQILSVSCTPSDLLYLYTNLPEYKTQFFYILNNLGEELSDPYSECYLEFENCYQRYDLNTPKEQLTISIWIEFLNITSNRIFTIGQDLSLEVKENTLSISNDEFILGIFDMFDILLFTLYHITILIDRDNITLYVDGTYVQSLNILHGSVQDIYYIELGSMMCLFKLYRLILWGGLLPESSIQLADQLVLFRNPPKEWNNHNDSIIPKVPGTLIEQGTVLHVAKDNIELDVLPSRWIAVMRKDPTTYTVSLSEDTSLHNSKCFYYQNANIISSMDTIYVFRIIVHLLGRAEDMDYFYKCLEHLFIILKNPYLKHQFETEFGYALLSALLTRNVLKRINEPLSIEFWNLVLEYCGLNIRDPSLSIVKNREAYKNLVLNLELWISCTHKTPAVYELVRFLLFQIDWIQNSNNRNYNRMQLQGLKIIESFTIQQHLGFNKNSTDNIFIEMSSDFVNFYKSLLDNDLTSRNIFYFLYFVHYEIKCSFFKSARIVLKALDAVFFAAIKADDQHAISKLCQALSLKLLMLMLDSTSEDEDLKIVILSILFKYLRLRTDTRKTFVRSRGYILLFSILKDSKQSTMGEVIKLLFAFSLGGNLDPIKLETDDRLIIPTGEKVKKIIVEIHYLIISLLEYSVMNDIKENKQNELQAIVCDYISELSAIQERQDIYSIFEPEASKVPEKLVNLLITLSKPQNGLIYEDATRLIRKFVSNNILYHIKNNKPHEFVNYLQALLDMKGTSDIYSGRPATSKTINYIAPAISIGIMPVVSDELLRLGPQLDSLFTEYPNMLRNVVHFFEEIKDCLPSIMFEPSTYLSIHQCILTILESVKHYNFLRRKTTHLNSLIQTEELNIYTLLNLVMEEKLELSAEQWTQFFKSLLFYQESLFSVQVNKFEREFPASFVLFLIYYIQRADPEESRTLPMNCLRTILIHQGVDAQSLAPVISRQYREDIANSFSQILVSNDDEVFELLLSLKIKAILDPIRPEFIQHTLAKKMSLTGRHEIIPNAKVTASLLQMKQHLIDNNLLEAQKIHQLFKRDNISFSQKIVAAEEKRVLNFFNDIEDDVIFYFNRIYNLDIDALEFNKLHGYDSELELIWNIDTCEDCNRMKKRLIGVYDHPSQIALEPSTSDNMRTSSPSVIKRSSSSIKSYCIVVGFESLNLSHLEEDNNRKVLRSLKDGDLVKQIWNCSRVVGLNVHEGILVMGNRYLYFITNYFFSARKKSVINISDAPYNERDKTAALISGSSECSNDDTRDHNMIYWDLSKLTFLIKRPFLLRDVGVEFLFEHGKNCFLSFSTSGVRDDVYRYMDKLPRSHDIDRALFETLDEVNKRTQDIGFRNGISSVSLSTKFANVFSPPSNLLDTFDAINLWKNGYISNFYYLIIINTLAGRTFNDLTQYPVFPWVVADYISDELDLNDPRTFRDLSKPMGAQDNSRMQQFIERYEALSSLGDENSPPFHYGTHYSSAMIVSSYMIRLEPFAKSYLLLQGGKFGPPDRLFNSIERSWKSASSENTTDVRELIPEFYYLPDFLSNVNNYNFGWLQSGDKVGDVILPPWAKNDPKIFISKNRAALESPYVSENLHKWIDLVFGFKQKGEGAINSVNVFNKLSYHGAIDLDRINDEAERRSVTSIIHNFGQTPLQLFDSPHPKRDFKDVYSLTDTFWDTFKAIPNSSVPIRLHCSDTAVKSLTLNYKETTSVEWTGYPSDIIDISGALVTLLKPNSIKIRDKIFSDVHRTIVTILKNYCDNYFITGDDMGLIKVWNVCNNNQGDVSLELVNNCCGHMNGIKEIATANEYNTMLTLDVTGNMYIWDILKGEVIRIISKNASYIAISGSTSNIAMVDESDNLTVYDLNGSVFTSIKLEKTVSNIAFMNFASIEMPKKNICTGKKKISLLLVFEIAL</sequence>
<dbReference type="SMART" id="SM01026">
    <property type="entry name" value="Beach"/>
    <property type="match status" value="1"/>
</dbReference>
<dbReference type="OrthoDB" id="26681at2759"/>
<evidence type="ECO:0000259" key="6">
    <source>
        <dbReference type="PROSITE" id="PS51783"/>
    </source>
</evidence>
<dbReference type="InterPro" id="IPR013320">
    <property type="entry name" value="ConA-like_dom_sf"/>
</dbReference>
<dbReference type="CDD" id="cd01201">
    <property type="entry name" value="PH_BEACH"/>
    <property type="match status" value="1"/>
</dbReference>
<gene>
    <name evidence="7" type="ordered locus">Ecym_8134</name>
</gene>
<dbReference type="GO" id="GO:0031267">
    <property type="term" value="F:small GTPase binding"/>
    <property type="evidence" value="ECO:0007669"/>
    <property type="project" value="EnsemblFungi"/>
</dbReference>
<feature type="domain" description="BEACH-type PH" evidence="6">
    <location>
        <begin position="1347"/>
        <end position="1478"/>
    </location>
</feature>
<dbReference type="InterPro" id="IPR015943">
    <property type="entry name" value="WD40/YVTN_repeat-like_dom_sf"/>
</dbReference>
<dbReference type="GO" id="GO:0005829">
    <property type="term" value="C:cytosol"/>
    <property type="evidence" value="ECO:0007669"/>
    <property type="project" value="EnsemblFungi"/>
</dbReference>
<dbReference type="InterPro" id="IPR036322">
    <property type="entry name" value="WD40_repeat_dom_sf"/>
</dbReference>
<dbReference type="PROSITE" id="PS50197">
    <property type="entry name" value="BEACH"/>
    <property type="match status" value="1"/>
</dbReference>
<dbReference type="PANTHER" id="PTHR13743">
    <property type="entry name" value="BEIGE/BEACH-RELATED"/>
    <property type="match status" value="1"/>
</dbReference>
<evidence type="ECO:0000259" key="5">
    <source>
        <dbReference type="PROSITE" id="PS50197"/>
    </source>
</evidence>
<evidence type="ECO:0000256" key="2">
    <source>
        <dbReference type="ARBA" id="ARBA00022737"/>
    </source>
</evidence>
<protein>
    <recommendedName>
        <fullName evidence="4">Beige protein homolog 1</fullName>
    </recommendedName>
</protein>
<accession>G8JX51</accession>
<dbReference type="Pfam" id="PF14844">
    <property type="entry name" value="PH_BEACH"/>
    <property type="match status" value="1"/>
</dbReference>
<dbReference type="InterPro" id="IPR050865">
    <property type="entry name" value="BEACH_Domain"/>
</dbReference>
<reference evidence="8" key="1">
    <citation type="journal article" date="2012" name="G3 (Bethesda)">
        <title>Pichia sorbitophila, an interspecies yeast hybrid reveals early steps of genome resolution following polyploidization.</title>
        <authorList>
            <person name="Leh Louis V."/>
            <person name="Despons L."/>
            <person name="Friedrich A."/>
            <person name="Martin T."/>
            <person name="Durrens P."/>
            <person name="Casaregola S."/>
            <person name="Neuveglise C."/>
            <person name="Fairhead C."/>
            <person name="Marck C."/>
            <person name="Cruz J.A."/>
            <person name="Straub M.L."/>
            <person name="Kugler V."/>
            <person name="Sacerdot C."/>
            <person name="Uzunov Z."/>
            <person name="Thierry A."/>
            <person name="Weiss S."/>
            <person name="Bleykasten C."/>
            <person name="De Montigny J."/>
            <person name="Jacques N."/>
            <person name="Jung P."/>
            <person name="Lemaire M."/>
            <person name="Mallet S."/>
            <person name="Morel G."/>
            <person name="Richard G.F."/>
            <person name="Sarkar A."/>
            <person name="Savel G."/>
            <person name="Schacherer J."/>
            <person name="Seret M.L."/>
            <person name="Talla E."/>
            <person name="Samson G."/>
            <person name="Jubin C."/>
            <person name="Poulain J."/>
            <person name="Vacherie B."/>
            <person name="Barbe V."/>
            <person name="Pelletier E."/>
            <person name="Sherman D.J."/>
            <person name="Westhof E."/>
            <person name="Weissenbach J."/>
            <person name="Baret P.V."/>
            <person name="Wincker P."/>
            <person name="Gaillardin C."/>
            <person name="Dujon B."/>
            <person name="Souciet J.L."/>
        </authorList>
    </citation>
    <scope>NUCLEOTIDE SEQUENCE [LARGE SCALE GENOMIC DNA]</scope>
    <source>
        <strain evidence="8">CBS 270.75 / DBVPG 7215 / KCTC 17166 / NRRL Y-17582</strain>
    </source>
</reference>
<dbReference type="GO" id="GO:0009268">
    <property type="term" value="P:response to pH"/>
    <property type="evidence" value="ECO:0007669"/>
    <property type="project" value="EnsemblFungi"/>
</dbReference>
<feature type="domain" description="BEACH" evidence="5">
    <location>
        <begin position="1524"/>
        <end position="1818"/>
    </location>
</feature>
<keyword evidence="1" id="KW-0853">WD repeat</keyword>
<dbReference type="STRING" id="931890.G8JX51"/>
<dbReference type="OMA" id="RAWCSAS"/>
<dbReference type="Proteomes" id="UP000006790">
    <property type="component" value="Chromosome 8"/>
</dbReference>
<dbReference type="GO" id="GO:0006897">
    <property type="term" value="P:endocytosis"/>
    <property type="evidence" value="ECO:0007669"/>
    <property type="project" value="EnsemblFungi"/>
</dbReference>
<dbReference type="eggNOG" id="KOG1786">
    <property type="taxonomic scope" value="Eukaryota"/>
</dbReference>
<evidence type="ECO:0000313" key="7">
    <source>
        <dbReference type="EMBL" id="AET41425.1"/>
    </source>
</evidence>
<evidence type="ECO:0000256" key="1">
    <source>
        <dbReference type="ARBA" id="ARBA00022574"/>
    </source>
</evidence>
<dbReference type="SUPFAM" id="SSF81837">
    <property type="entry name" value="BEACH domain"/>
    <property type="match status" value="1"/>
</dbReference>
<keyword evidence="2" id="KW-0677">Repeat</keyword>
<dbReference type="GeneID" id="11471493"/>
<dbReference type="GO" id="GO:0031505">
    <property type="term" value="P:fungal-type cell wall organization"/>
    <property type="evidence" value="ECO:0007669"/>
    <property type="project" value="EnsemblFungi"/>
</dbReference>
<dbReference type="InParanoid" id="G8JX51"/>
<dbReference type="GO" id="GO:0006886">
    <property type="term" value="P:intracellular protein transport"/>
    <property type="evidence" value="ECO:0007669"/>
    <property type="project" value="EnsemblFungi"/>
</dbReference>
<evidence type="ECO:0000313" key="8">
    <source>
        <dbReference type="Proteomes" id="UP000006790"/>
    </source>
</evidence>
<dbReference type="PROSITE" id="PS51783">
    <property type="entry name" value="PH_BEACH"/>
    <property type="match status" value="1"/>
</dbReference>
<dbReference type="KEGG" id="erc:Ecym_8134"/>
<dbReference type="HOGENOM" id="CLU_000175_3_1_1"/>
<dbReference type="InterPro" id="IPR000409">
    <property type="entry name" value="BEACH_dom"/>
</dbReference>
<comment type="function">
    <text evidence="3">May be involved in protein sorting and cell wall formation.</text>
</comment>
<dbReference type="EMBL" id="CP002504">
    <property type="protein sequence ID" value="AET41425.1"/>
    <property type="molecule type" value="Genomic_DNA"/>
</dbReference>
<dbReference type="Gene3D" id="1.10.1540.10">
    <property type="entry name" value="BEACH domain"/>
    <property type="match status" value="1"/>
</dbReference>
<dbReference type="RefSeq" id="XP_003648242.1">
    <property type="nucleotide sequence ID" value="XM_003648194.1"/>
</dbReference>
<dbReference type="InterPro" id="IPR036372">
    <property type="entry name" value="BEACH_dom_sf"/>
</dbReference>
<dbReference type="Gene3D" id="2.130.10.10">
    <property type="entry name" value="YVTN repeat-like/Quinoprotein amine dehydrogenase"/>
    <property type="match status" value="1"/>
</dbReference>
<dbReference type="InterPro" id="IPR011993">
    <property type="entry name" value="PH-like_dom_sf"/>
</dbReference>
<dbReference type="FunCoup" id="G8JX51">
    <property type="interactions" value="15"/>
</dbReference>
<proteinExistence type="predicted"/>
<dbReference type="FunFam" id="1.10.1540.10:FF:000001">
    <property type="entry name" value="neurobeachin isoform X1"/>
    <property type="match status" value="1"/>
</dbReference>
<name>G8JX51_ERECY</name>
<dbReference type="Gene3D" id="2.30.29.30">
    <property type="entry name" value="Pleckstrin-homology domain (PH domain)/Phosphotyrosine-binding domain (PTB)"/>
    <property type="match status" value="1"/>
</dbReference>
<dbReference type="SUPFAM" id="SSF49899">
    <property type="entry name" value="Concanavalin A-like lectins/glucanases"/>
    <property type="match status" value="1"/>
</dbReference>
<organism evidence="7 8">
    <name type="scientific">Eremothecium cymbalariae (strain CBS 270.75 / DBVPG 7215 / KCTC 17166 / NRRL Y-17582)</name>
    <name type="common">Yeast</name>
    <dbReference type="NCBI Taxonomy" id="931890"/>
    <lineage>
        <taxon>Eukaryota</taxon>
        <taxon>Fungi</taxon>
        <taxon>Dikarya</taxon>
        <taxon>Ascomycota</taxon>
        <taxon>Saccharomycotina</taxon>
        <taxon>Saccharomycetes</taxon>
        <taxon>Saccharomycetales</taxon>
        <taxon>Saccharomycetaceae</taxon>
        <taxon>Eremothecium</taxon>
    </lineage>
</organism>
<dbReference type="SUPFAM" id="SSF50978">
    <property type="entry name" value="WD40 repeat-like"/>
    <property type="match status" value="1"/>
</dbReference>
<dbReference type="InterPro" id="IPR023362">
    <property type="entry name" value="PH-BEACH_dom"/>
</dbReference>